<dbReference type="GO" id="GO:0003700">
    <property type="term" value="F:DNA-binding transcription factor activity"/>
    <property type="evidence" value="ECO:0007669"/>
    <property type="project" value="TreeGrafter"/>
</dbReference>
<keyword evidence="2" id="KW-1185">Reference proteome</keyword>
<dbReference type="EMBL" id="MSZX01000003">
    <property type="protein sequence ID" value="OPA79322.1"/>
    <property type="molecule type" value="Genomic_DNA"/>
</dbReference>
<dbReference type="PANTHER" id="PTHR33221">
    <property type="entry name" value="WINGED HELIX-TURN-HELIX TRANSCRIPTIONAL REGULATOR, RRF2 FAMILY"/>
    <property type="match status" value="1"/>
</dbReference>
<dbReference type="PROSITE" id="PS51197">
    <property type="entry name" value="HTH_RRF2_2"/>
    <property type="match status" value="1"/>
</dbReference>
<dbReference type="SUPFAM" id="SSF46785">
    <property type="entry name" value="Winged helix' DNA-binding domain"/>
    <property type="match status" value="1"/>
</dbReference>
<evidence type="ECO:0000313" key="1">
    <source>
        <dbReference type="EMBL" id="OPA79322.1"/>
    </source>
</evidence>
<dbReference type="AlphaFoldDB" id="A0A1T2XHQ4"/>
<dbReference type="RefSeq" id="WP_078498320.1">
    <property type="nucleotide sequence ID" value="NZ_MSZX01000003.1"/>
</dbReference>
<dbReference type="InterPro" id="IPR030489">
    <property type="entry name" value="TR_Rrf2-type_CS"/>
</dbReference>
<dbReference type="Pfam" id="PF02082">
    <property type="entry name" value="Rrf2"/>
    <property type="match status" value="1"/>
</dbReference>
<dbReference type="PROSITE" id="PS01332">
    <property type="entry name" value="HTH_RRF2_1"/>
    <property type="match status" value="1"/>
</dbReference>
<sequence>MKYSKATNYALHTMVYLASAPAGKTIGVLPLAEFQQISPTYLSKILTKLVKAGYVESTPGVRGGYKLSKNKEDISFLHVIQAIEGNESLFQCGAGHDENAPYCMVECVMSQAEQEMEKYLQQRTIAELVEKSDERILSFVNRVAQ</sequence>
<reference evidence="1 2" key="1">
    <citation type="submission" date="2017-01" db="EMBL/GenBank/DDBJ databases">
        <title>Genome analysis of Paenibacillus selenitrireducens ES3-24.</title>
        <authorList>
            <person name="Xu D."/>
            <person name="Yao R."/>
            <person name="Zheng S."/>
        </authorList>
    </citation>
    <scope>NUCLEOTIDE SEQUENCE [LARGE SCALE GENOMIC DNA]</scope>
    <source>
        <strain evidence="1 2">ES3-24</strain>
    </source>
</reference>
<proteinExistence type="predicted"/>
<gene>
    <name evidence="1" type="ORF">BVG16_09550</name>
</gene>
<protein>
    <submittedName>
        <fullName evidence="1">Transcriptional regulator</fullName>
    </submittedName>
</protein>
<dbReference type="PANTHER" id="PTHR33221:SF9">
    <property type="entry name" value="RRF2 FAMILY PROTEIN"/>
    <property type="match status" value="1"/>
</dbReference>
<dbReference type="STRING" id="1324314.BVG16_09550"/>
<dbReference type="NCBIfam" id="TIGR00738">
    <property type="entry name" value="rrf2_super"/>
    <property type="match status" value="1"/>
</dbReference>
<accession>A0A1T2XHQ4</accession>
<dbReference type="Gene3D" id="1.10.10.10">
    <property type="entry name" value="Winged helix-like DNA-binding domain superfamily/Winged helix DNA-binding domain"/>
    <property type="match status" value="1"/>
</dbReference>
<dbReference type="InterPro" id="IPR036388">
    <property type="entry name" value="WH-like_DNA-bd_sf"/>
</dbReference>
<name>A0A1T2XHQ4_9BACL</name>
<organism evidence="1 2">
    <name type="scientific">Paenibacillus selenitireducens</name>
    <dbReference type="NCBI Taxonomy" id="1324314"/>
    <lineage>
        <taxon>Bacteria</taxon>
        <taxon>Bacillati</taxon>
        <taxon>Bacillota</taxon>
        <taxon>Bacilli</taxon>
        <taxon>Bacillales</taxon>
        <taxon>Paenibacillaceae</taxon>
        <taxon>Paenibacillus</taxon>
    </lineage>
</organism>
<dbReference type="GO" id="GO:0005829">
    <property type="term" value="C:cytosol"/>
    <property type="evidence" value="ECO:0007669"/>
    <property type="project" value="TreeGrafter"/>
</dbReference>
<comment type="caution">
    <text evidence="1">The sequence shown here is derived from an EMBL/GenBank/DDBJ whole genome shotgun (WGS) entry which is preliminary data.</text>
</comment>
<dbReference type="Proteomes" id="UP000190188">
    <property type="component" value="Unassembled WGS sequence"/>
</dbReference>
<dbReference type="InterPro" id="IPR036390">
    <property type="entry name" value="WH_DNA-bd_sf"/>
</dbReference>
<evidence type="ECO:0000313" key="2">
    <source>
        <dbReference type="Proteomes" id="UP000190188"/>
    </source>
</evidence>
<dbReference type="InterPro" id="IPR000944">
    <property type="entry name" value="Tscrpt_reg_Rrf2"/>
</dbReference>
<dbReference type="OrthoDB" id="9808360at2"/>